<dbReference type="AlphaFoldDB" id="A0A6J4JT83"/>
<reference evidence="1" key="1">
    <citation type="submission" date="2020-02" db="EMBL/GenBank/DDBJ databases">
        <authorList>
            <person name="Meier V. D."/>
        </authorList>
    </citation>
    <scope>NUCLEOTIDE SEQUENCE</scope>
    <source>
        <strain evidence="1">AVDCRST_MAG92</strain>
    </source>
</reference>
<accession>A0A6J4JT83</accession>
<evidence type="ECO:0000313" key="1">
    <source>
        <dbReference type="EMBL" id="CAA9286988.1"/>
    </source>
</evidence>
<gene>
    <name evidence="1" type="ORF">AVDCRST_MAG92-3993</name>
</gene>
<name>A0A6J4JT83_9CYAN</name>
<proteinExistence type="predicted"/>
<organism evidence="1">
    <name type="scientific">uncultured Coleofasciculus sp</name>
    <dbReference type="NCBI Taxonomy" id="1267456"/>
    <lineage>
        <taxon>Bacteria</taxon>
        <taxon>Bacillati</taxon>
        <taxon>Cyanobacteriota</taxon>
        <taxon>Cyanophyceae</taxon>
        <taxon>Coleofasciculales</taxon>
        <taxon>Coleofasciculaceae</taxon>
        <taxon>Coleofasciculus</taxon>
        <taxon>environmental samples</taxon>
    </lineage>
</organism>
<sequence>MRFGLLELGDRHALLRSLERSIELTIGIVALFYATVTKR</sequence>
<dbReference type="EMBL" id="CADCTM010000694">
    <property type="protein sequence ID" value="CAA9286988.1"/>
    <property type="molecule type" value="Genomic_DNA"/>
</dbReference>
<protein>
    <submittedName>
        <fullName evidence="1">Uncharacterized protein</fullName>
    </submittedName>
</protein>